<keyword evidence="2 3" id="KW-0808">Transferase</keyword>
<accession>A0A7G9W3I9</accession>
<dbReference type="Gene3D" id="3.90.120.10">
    <property type="entry name" value="DNA Methylase, subunit A, domain 2"/>
    <property type="match status" value="1"/>
</dbReference>
<dbReference type="EMBL" id="MT806186">
    <property type="protein sequence ID" value="QNO13202.1"/>
    <property type="molecule type" value="Genomic_DNA"/>
</dbReference>
<name>A0A7G9W3I9_9CAUD</name>
<dbReference type="Pfam" id="PF00145">
    <property type="entry name" value="DNA_methylase"/>
    <property type="match status" value="1"/>
</dbReference>
<dbReference type="GO" id="GO:0008168">
    <property type="term" value="F:methyltransferase activity"/>
    <property type="evidence" value="ECO:0007669"/>
    <property type="project" value="UniProtKB-KW"/>
</dbReference>
<keyword evidence="1 3" id="KW-0489">Methyltransferase</keyword>
<gene>
    <name evidence="3" type="ORF">BacuniF2_00031</name>
</gene>
<dbReference type="InterPro" id="IPR001525">
    <property type="entry name" value="C5_MeTfrase"/>
</dbReference>
<dbReference type="InterPro" id="IPR029063">
    <property type="entry name" value="SAM-dependent_MTases_sf"/>
</dbReference>
<dbReference type="SUPFAM" id="SSF53335">
    <property type="entry name" value="S-adenosyl-L-methionine-dependent methyltransferases"/>
    <property type="match status" value="1"/>
</dbReference>
<organism evidence="3">
    <name type="scientific">Bacteroides phage F2</name>
    <dbReference type="NCBI Taxonomy" id="2762303"/>
    <lineage>
        <taxon>Viruses</taxon>
        <taxon>Duplodnaviria</taxon>
        <taxon>Heunggongvirae</taxon>
        <taxon>Uroviricota</taxon>
        <taxon>Caudoviricetes</taxon>
    </lineage>
</organism>
<evidence type="ECO:0000313" key="3">
    <source>
        <dbReference type="EMBL" id="QNO13202.1"/>
    </source>
</evidence>
<proteinExistence type="predicted"/>
<evidence type="ECO:0000256" key="1">
    <source>
        <dbReference type="ARBA" id="ARBA00022603"/>
    </source>
</evidence>
<evidence type="ECO:0000256" key="2">
    <source>
        <dbReference type="ARBA" id="ARBA00022679"/>
    </source>
</evidence>
<protein>
    <submittedName>
        <fullName evidence="3">Putative DNA (Cytosine-5-)-methyltransferase</fullName>
    </submittedName>
</protein>
<reference evidence="3" key="1">
    <citation type="submission" date="2020-07" db="EMBL/GenBank/DDBJ databases">
        <title>Isolation of gut associated lytic bacteriophages infecting Bacteroides uniformis.</title>
        <authorList>
            <person name="Hedzet S."/>
            <person name="Accetto T."/>
            <person name="Rupnik M."/>
        </authorList>
    </citation>
    <scope>NUCLEOTIDE SEQUENCE</scope>
</reference>
<dbReference type="GO" id="GO:0032259">
    <property type="term" value="P:methylation"/>
    <property type="evidence" value="ECO:0007669"/>
    <property type="project" value="UniProtKB-KW"/>
</dbReference>
<sequence>MIADENVEDYRIRRLTPTECARLQTIPDWYKWQCSKTQQYKMLGNGWTVEVIKHILSFLPNELLIH</sequence>